<gene>
    <name evidence="3" type="ORF">TVY486_0703820</name>
</gene>
<feature type="compositionally biased region" description="Polar residues" evidence="1">
    <location>
        <begin position="24"/>
        <end position="45"/>
    </location>
</feature>
<evidence type="ECO:0000256" key="1">
    <source>
        <dbReference type="SAM" id="MobiDB-lite"/>
    </source>
</evidence>
<dbReference type="VEuPathDB" id="TriTrypDB:TvY486_0703820"/>
<proteinExistence type="predicted"/>
<dbReference type="GO" id="GO:0003735">
    <property type="term" value="F:structural constituent of ribosome"/>
    <property type="evidence" value="ECO:0007669"/>
    <property type="project" value="InterPro"/>
</dbReference>
<feature type="non-terminal residue" evidence="3">
    <location>
        <position position="1492"/>
    </location>
</feature>
<feature type="region of interest" description="Disordered" evidence="1">
    <location>
        <begin position="1352"/>
        <end position="1397"/>
    </location>
</feature>
<dbReference type="Pfam" id="PF23398">
    <property type="entry name" value="FAZ1_cons"/>
    <property type="match status" value="1"/>
</dbReference>
<accession>G0TYK1</accession>
<feature type="compositionally biased region" description="Polar residues" evidence="1">
    <location>
        <begin position="115"/>
        <end position="130"/>
    </location>
</feature>
<dbReference type="EMBL" id="HE573023">
    <property type="protein sequence ID" value="CCC49048.1"/>
    <property type="molecule type" value="Genomic_DNA"/>
</dbReference>
<feature type="region of interest" description="Disordered" evidence="1">
    <location>
        <begin position="105"/>
        <end position="143"/>
    </location>
</feature>
<dbReference type="InterPro" id="IPR056614">
    <property type="entry name" value="FAZ1_cons"/>
</dbReference>
<organism evidence="3">
    <name type="scientific">Trypanosoma vivax (strain Y486)</name>
    <dbReference type="NCBI Taxonomy" id="1055687"/>
    <lineage>
        <taxon>Eukaryota</taxon>
        <taxon>Discoba</taxon>
        <taxon>Euglenozoa</taxon>
        <taxon>Kinetoplastea</taxon>
        <taxon>Metakinetoplastina</taxon>
        <taxon>Trypanosomatida</taxon>
        <taxon>Trypanosomatidae</taxon>
        <taxon>Trypanosoma</taxon>
        <taxon>Duttonella</taxon>
    </lineage>
</organism>
<feature type="region of interest" description="Disordered" evidence="1">
    <location>
        <begin position="261"/>
        <end position="284"/>
    </location>
</feature>
<reference evidence="3" key="1">
    <citation type="journal article" date="2012" name="Proc. Natl. Acad. Sci. U.S.A.">
        <title>Antigenic diversity is generated by distinct evolutionary mechanisms in African trypanosome species.</title>
        <authorList>
            <person name="Jackson A.P."/>
            <person name="Berry A."/>
            <person name="Aslett M."/>
            <person name="Allison H.C."/>
            <person name="Burton P."/>
            <person name="Vavrova-Anderson J."/>
            <person name="Brown R."/>
            <person name="Browne H."/>
            <person name="Corton N."/>
            <person name="Hauser H."/>
            <person name="Gamble J."/>
            <person name="Gilderthorp R."/>
            <person name="Marcello L."/>
            <person name="McQuillan J."/>
            <person name="Otto T.D."/>
            <person name="Quail M.A."/>
            <person name="Sanders M.J."/>
            <person name="van Tonder A."/>
            <person name="Ginger M.L."/>
            <person name="Field M.C."/>
            <person name="Barry J.D."/>
            <person name="Hertz-Fowler C."/>
            <person name="Berriman M."/>
        </authorList>
    </citation>
    <scope>NUCLEOTIDE SEQUENCE</scope>
    <source>
        <strain evidence="3">Y486</strain>
    </source>
</reference>
<dbReference type="InterPro" id="IPR000509">
    <property type="entry name" value="Ribosomal_eL36"/>
</dbReference>
<feature type="domain" description="Flagellar attachment zone protein 1 conserved" evidence="2">
    <location>
        <begin position="156"/>
        <end position="237"/>
    </location>
</feature>
<sequence>MSGDFGFEPPSFRMMSLCDVSFSGEESTTHSTNHPMQQKQYTHSTPLDAAGSATGSDSMDSRERVASADLSSTWGSNLSDKLDIKAATQNTVPYLESLSREKFSCSRMQRASPRSGASTRSASTVANNTPLGEGTTKKGDTTGAVAQNQTPLLYSVALQGDIWKYIRDNKEEALKNALAMDISSAIGQPKSTTINIVRTSNGLIAHCSLLISINAPSSDVYEQLKRHHYPQMRKIHQTAAIENDSKNITLMYTTQAQRPKKVSIASTSRSATSQNSYQALRHSSSMETERIAAAEESFFRVHKSIDTLSFNKSPRQKEALIRTAARERRKQSIGLTSLNIEQLKQDRHVAQAKKQVKGEQITMSPAMNARLVRGVSPQMGNDVSMTLQEREAALASSEHPMSPAVNARLVRGVSPQMGNDVSMTLQEREAALASSEHPMSPAMNAKLVRGVSPQMGNDVSMTLQEREAALASSEHPMSPAMNARLVRGVSPQMGNDVSMTLQEREAALASSEHPMSPAMNARLVRGVSPQMGNDVSMTLQEREAALASSEHPMSPAMNARLVRGVSPQMGNDVSMTLQEREAALASSEHPMSPAMNARLVRGVSPQMGNDVSMTLQEREAALASSEHPMSPAMNARLVRGVSPQMGNDVSMTLQEREAALASSEHPMSPAMNARLVRGVSPQMGNDVSMTLQEREAALASSEHPMSPAMNAKLVRCVSPQMGNDVSMTLQEREAALASSEHPMSPAMNAKLVRGVSPQMGNDVSMTLQEREAALASSEHPMSPAMNAKLVRCVSPQMGNDVSMTLQEREAALASSEHPMSPAMNARLVRCVSPQMGNDVSVTLQEREAALASSEHPMSPAMNAKLVRGVSPQMGNDVSMTLQEREAALASSEHPMSPAMNARLVRGVSPQMGNDVSMTLQEREAALASSEHPMSPAMNAKLVRGVSPQMGNDVSMTLQEREAALASSEHPMSPAMNAKLVRGVSPQMGNDVSMTLQEREAALASSEHPMSPAMNANISVFSSFPCVHKSFSTRVSVPLSPSPPPASRLFSFCRDYYHSSDGGVVPLKNRSSHVVKNLSPEYCSVPVAPVSPVIYVPSGVIKKSPSLSPVKNVVSSCSPSHTAHDAVVSNRDVACTRVCVSRGVSPIVFDSNFANVRSACCSPVFAASLRCKVGVDKSVSCCVNDVVDKAVGPLSPSSSPLLVKSSLSKGTQCCGGELCSPARRVSPSSDKCKFFDPVLVEEVVALPSCDDMLDNFGDPKELFVVPPARSPLGNVTKRFTRNYVRDRGIVDSQQMSLCDDSRKWMRLGVKECVSCSLSPPDAISGEVVESPRMSDNPKSLVVTSAMDTHCIQSPSLKGSPYKNNVSSRQNKKKKKNGNKVFSSTQKKETRDRGVSPLSAGTAVSLPLLPCATPYTTPCAGPYTTPCAGPYTTPCAGPYTTPYAGPYTTPYAAPHTTPMSTQVSIPVAATAAVGHNAAPAATDALVCPPSVERD</sequence>
<dbReference type="PANTHER" id="PTHR10114">
    <property type="entry name" value="60S RIBOSOMAL PROTEIN L36"/>
    <property type="match status" value="1"/>
</dbReference>
<feature type="region of interest" description="Disordered" evidence="1">
    <location>
        <begin position="24"/>
        <end position="73"/>
    </location>
</feature>
<feature type="compositionally biased region" description="Polar residues" evidence="1">
    <location>
        <begin position="264"/>
        <end position="284"/>
    </location>
</feature>
<dbReference type="GO" id="GO:0006412">
    <property type="term" value="P:translation"/>
    <property type="evidence" value="ECO:0007669"/>
    <property type="project" value="InterPro"/>
</dbReference>
<protein>
    <submittedName>
        <fullName evidence="3">Putative kinesin K39</fullName>
    </submittedName>
</protein>
<evidence type="ECO:0000313" key="3">
    <source>
        <dbReference type="EMBL" id="CCC49048.1"/>
    </source>
</evidence>
<evidence type="ECO:0000259" key="2">
    <source>
        <dbReference type="Pfam" id="PF23398"/>
    </source>
</evidence>
<dbReference type="GO" id="GO:0005840">
    <property type="term" value="C:ribosome"/>
    <property type="evidence" value="ECO:0007669"/>
    <property type="project" value="InterPro"/>
</dbReference>
<name>G0TYK1_TRYVY</name>